<dbReference type="Proteomes" id="UP000077755">
    <property type="component" value="Chromosome 4"/>
</dbReference>
<proteinExistence type="predicted"/>
<organism evidence="1 2">
    <name type="scientific">Daucus carota subsp. sativus</name>
    <name type="common">Carrot</name>
    <dbReference type="NCBI Taxonomy" id="79200"/>
    <lineage>
        <taxon>Eukaryota</taxon>
        <taxon>Viridiplantae</taxon>
        <taxon>Streptophyta</taxon>
        <taxon>Embryophyta</taxon>
        <taxon>Tracheophyta</taxon>
        <taxon>Spermatophyta</taxon>
        <taxon>Magnoliopsida</taxon>
        <taxon>eudicotyledons</taxon>
        <taxon>Gunneridae</taxon>
        <taxon>Pentapetalae</taxon>
        <taxon>asterids</taxon>
        <taxon>campanulids</taxon>
        <taxon>Apiales</taxon>
        <taxon>Apiaceae</taxon>
        <taxon>Apioideae</taxon>
        <taxon>Scandiceae</taxon>
        <taxon>Daucinae</taxon>
        <taxon>Daucus</taxon>
        <taxon>Daucus sect. Daucus</taxon>
    </lineage>
</organism>
<accession>A0A175YBP1</accession>
<dbReference type="Gramene" id="KZM80710">
    <property type="protein sequence ID" value="KZM80710"/>
    <property type="gene ID" value="DCAR_032306"/>
</dbReference>
<protein>
    <submittedName>
        <fullName evidence="1">Uncharacterized protein</fullName>
    </submittedName>
</protein>
<keyword evidence="2" id="KW-1185">Reference proteome</keyword>
<dbReference type="AlphaFoldDB" id="A0A175YBP1"/>
<sequence>MVVDLIPPSSYSKDMMKKKRSKKTDRLKQSKLDARKKQWVSQDIFFISKNVMVYDF</sequence>
<gene>
    <name evidence="1" type="ORF">DCAR_0414518</name>
</gene>
<name>A0A175YBP1_DAUCS</name>
<reference evidence="1" key="2">
    <citation type="submission" date="2022-03" db="EMBL/GenBank/DDBJ databases">
        <title>Draft title - Genomic analysis of global carrot germplasm unveils the trajectory of domestication and the origin of high carotenoid orange carrot.</title>
        <authorList>
            <person name="Iorizzo M."/>
            <person name="Ellison S."/>
            <person name="Senalik D."/>
            <person name="Macko-Podgorni A."/>
            <person name="Grzebelus D."/>
            <person name="Bostan H."/>
            <person name="Rolling W."/>
            <person name="Curaba J."/>
            <person name="Simon P."/>
        </authorList>
    </citation>
    <scope>NUCLEOTIDE SEQUENCE</scope>
    <source>
        <tissue evidence="1">Leaf</tissue>
    </source>
</reference>
<reference evidence="1" key="1">
    <citation type="journal article" date="2016" name="Nat. Genet.">
        <title>A high-quality carrot genome assembly provides new insights into carotenoid accumulation and asterid genome evolution.</title>
        <authorList>
            <person name="Iorizzo M."/>
            <person name="Ellison S."/>
            <person name="Senalik D."/>
            <person name="Zeng P."/>
            <person name="Satapoomin P."/>
            <person name="Huang J."/>
            <person name="Bowman M."/>
            <person name="Iovene M."/>
            <person name="Sanseverino W."/>
            <person name="Cavagnaro P."/>
            <person name="Yildiz M."/>
            <person name="Macko-Podgorni A."/>
            <person name="Moranska E."/>
            <person name="Grzebelus E."/>
            <person name="Grzebelus D."/>
            <person name="Ashrafi H."/>
            <person name="Zheng Z."/>
            <person name="Cheng S."/>
            <person name="Spooner D."/>
            <person name="Van Deynze A."/>
            <person name="Simon P."/>
        </authorList>
    </citation>
    <scope>NUCLEOTIDE SEQUENCE</scope>
    <source>
        <tissue evidence="1">Leaf</tissue>
    </source>
</reference>
<evidence type="ECO:0000313" key="1">
    <source>
        <dbReference type="EMBL" id="WOG95212.1"/>
    </source>
</evidence>
<evidence type="ECO:0000313" key="2">
    <source>
        <dbReference type="Proteomes" id="UP000077755"/>
    </source>
</evidence>
<dbReference type="EMBL" id="CP093346">
    <property type="protein sequence ID" value="WOG95212.1"/>
    <property type="molecule type" value="Genomic_DNA"/>
</dbReference>